<organism evidence="3 4">
    <name type="scientific">Paraconexibacter antarcticus</name>
    <dbReference type="NCBI Taxonomy" id="2949664"/>
    <lineage>
        <taxon>Bacteria</taxon>
        <taxon>Bacillati</taxon>
        <taxon>Actinomycetota</taxon>
        <taxon>Thermoleophilia</taxon>
        <taxon>Solirubrobacterales</taxon>
        <taxon>Paraconexibacteraceae</taxon>
        <taxon>Paraconexibacter</taxon>
    </lineage>
</organism>
<dbReference type="PANTHER" id="PTHR43023">
    <property type="entry name" value="PROTEIN TRIGALACTOSYLDIACYLGLYCEROL 3, CHLOROPLASTIC"/>
    <property type="match status" value="1"/>
</dbReference>
<dbReference type="Pfam" id="PF00005">
    <property type="entry name" value="ABC_tran"/>
    <property type="match status" value="1"/>
</dbReference>
<proteinExistence type="predicted"/>
<evidence type="ECO:0000313" key="3">
    <source>
        <dbReference type="EMBL" id="UTI63596.1"/>
    </source>
</evidence>
<dbReference type="SUPFAM" id="SSF52540">
    <property type="entry name" value="P-loop containing nucleoside triphosphate hydrolases"/>
    <property type="match status" value="1"/>
</dbReference>
<accession>A0ABY5DPK0</accession>
<dbReference type="RefSeq" id="WP_254570321.1">
    <property type="nucleotide sequence ID" value="NZ_CP098502.1"/>
</dbReference>
<protein>
    <submittedName>
        <fullName evidence="3">ATP-binding cassette domain-containing protein</fullName>
    </submittedName>
</protein>
<dbReference type="PANTHER" id="PTHR43023:SF3">
    <property type="entry name" value="PROTEIN TRIGALACTOSYLDIACYLGLYCEROL 3, CHLOROPLASTIC"/>
    <property type="match status" value="1"/>
</dbReference>
<dbReference type="InterPro" id="IPR003439">
    <property type="entry name" value="ABC_transporter-like_ATP-bd"/>
</dbReference>
<dbReference type="InterPro" id="IPR027417">
    <property type="entry name" value="P-loop_NTPase"/>
</dbReference>
<keyword evidence="3" id="KW-0547">Nucleotide-binding</keyword>
<keyword evidence="1" id="KW-0813">Transport</keyword>
<gene>
    <name evidence="3" type="ORF">NBH00_19910</name>
</gene>
<reference evidence="3 4" key="1">
    <citation type="submission" date="2022-06" db="EMBL/GenBank/DDBJ databases">
        <title>Paraconexibacter antarcticus.</title>
        <authorList>
            <person name="Kim C.S."/>
        </authorList>
    </citation>
    <scope>NUCLEOTIDE SEQUENCE [LARGE SCALE GENOMIC DNA]</scope>
    <source>
        <strain evidence="3 4">02-257</strain>
    </source>
</reference>
<dbReference type="PROSITE" id="PS50893">
    <property type="entry name" value="ABC_TRANSPORTER_2"/>
    <property type="match status" value="1"/>
</dbReference>
<dbReference type="Proteomes" id="UP001056035">
    <property type="component" value="Chromosome"/>
</dbReference>
<name>A0ABY5DPK0_9ACTN</name>
<sequence>MSWGFELIDVSKQDHGRPLLDGVNLGARLGQVTAVVGPAPAATQLFRLAAGLDRPDTGAVLVAGKDIGRLRGGARKRVQRRMSVVFSGPDAALFAKLTVRENVEFGMRAAGRVPARRLSAVAREELDRFGLAQVADARPDALQPGQRRCLALARALALRAPLVLVDGLDEGLEPDTLRRVCAIVREEHRARSGTWLVTVRDPAVAELVADEVVELGHSAPSSAVMRR</sequence>
<dbReference type="GO" id="GO:0005524">
    <property type="term" value="F:ATP binding"/>
    <property type="evidence" value="ECO:0007669"/>
    <property type="project" value="UniProtKB-KW"/>
</dbReference>
<evidence type="ECO:0000259" key="2">
    <source>
        <dbReference type="PROSITE" id="PS50893"/>
    </source>
</evidence>
<dbReference type="Gene3D" id="3.40.50.300">
    <property type="entry name" value="P-loop containing nucleotide triphosphate hydrolases"/>
    <property type="match status" value="1"/>
</dbReference>
<keyword evidence="4" id="KW-1185">Reference proteome</keyword>
<dbReference type="EMBL" id="CP098502">
    <property type="protein sequence ID" value="UTI63596.1"/>
    <property type="molecule type" value="Genomic_DNA"/>
</dbReference>
<evidence type="ECO:0000313" key="4">
    <source>
        <dbReference type="Proteomes" id="UP001056035"/>
    </source>
</evidence>
<evidence type="ECO:0000256" key="1">
    <source>
        <dbReference type="ARBA" id="ARBA00022448"/>
    </source>
</evidence>
<feature type="domain" description="ABC transporter" evidence="2">
    <location>
        <begin position="5"/>
        <end position="227"/>
    </location>
</feature>
<keyword evidence="3" id="KW-0067">ATP-binding</keyword>